<keyword evidence="8" id="KW-1185">Reference proteome</keyword>
<dbReference type="Proteomes" id="UP000753961">
    <property type="component" value="Unassembled WGS sequence"/>
</dbReference>
<sequence length="352" mass="39331">MKKSISTLLRLLLFLSLGVFIFYFVYKEQAAQYMNFCLEQGNSASECSLVDKIINDLRHARPFWLVMTLVLYFISNVSRAIRWKLLVEPDNGPVRVRNTFLATMVGYFANLAIPRFGEFVRAGVLSRYEKIGSAEVMGTVVTDRLLDVLCLLLMFGLGMILASGQILDYLSTHAQLPNISSFMITGLILGILLVLGLTVYLGVRFKYHRIMQRLKAKVKSFVAGVMSIRNVKNYKLLVFHSLNIWLMYYLMTFLPFLSFDSTAHLTPVAGLLVFIFGGLGMVLPAPGGIGTYHAMVIAGLSIYGVSGPDAFSFAMIIFLVINICVNLVMGVVSLIALPIVNTNYKPQREHDH</sequence>
<feature type="transmembrane region" description="Helical" evidence="6">
    <location>
        <begin position="63"/>
        <end position="81"/>
    </location>
</feature>
<evidence type="ECO:0000256" key="3">
    <source>
        <dbReference type="ARBA" id="ARBA00022692"/>
    </source>
</evidence>
<proteinExistence type="predicted"/>
<evidence type="ECO:0000256" key="4">
    <source>
        <dbReference type="ARBA" id="ARBA00022989"/>
    </source>
</evidence>
<dbReference type="GO" id="GO:0005886">
    <property type="term" value="C:plasma membrane"/>
    <property type="evidence" value="ECO:0007669"/>
    <property type="project" value="UniProtKB-SubCell"/>
</dbReference>
<dbReference type="EMBL" id="JAHVHU010000009">
    <property type="protein sequence ID" value="MBY5958520.1"/>
    <property type="molecule type" value="Genomic_DNA"/>
</dbReference>
<keyword evidence="2" id="KW-1003">Cell membrane</keyword>
<gene>
    <name evidence="7" type="ORF">KUV50_10275</name>
</gene>
<dbReference type="AlphaFoldDB" id="A0A953HU75"/>
<evidence type="ECO:0000256" key="5">
    <source>
        <dbReference type="ARBA" id="ARBA00023136"/>
    </source>
</evidence>
<feature type="transmembrane region" description="Helical" evidence="6">
    <location>
        <begin position="236"/>
        <end position="257"/>
    </location>
</feature>
<dbReference type="PANTHER" id="PTHR39087">
    <property type="entry name" value="UPF0104 MEMBRANE PROTEIN MJ1595"/>
    <property type="match status" value="1"/>
</dbReference>
<feature type="transmembrane region" description="Helical" evidence="6">
    <location>
        <begin position="312"/>
        <end position="340"/>
    </location>
</feature>
<evidence type="ECO:0000256" key="2">
    <source>
        <dbReference type="ARBA" id="ARBA00022475"/>
    </source>
</evidence>
<name>A0A953HU75_9BACT</name>
<reference evidence="7" key="1">
    <citation type="submission" date="2021-06" db="EMBL/GenBank/DDBJ databases">
        <title>44 bacteria genomes isolated from Dapeng, Shenzhen.</title>
        <authorList>
            <person name="Zheng W."/>
            <person name="Yu S."/>
            <person name="Huang Y."/>
        </authorList>
    </citation>
    <scope>NUCLEOTIDE SEQUENCE</scope>
    <source>
        <strain evidence="7">DP5N28-2</strain>
    </source>
</reference>
<feature type="transmembrane region" description="Helical" evidence="6">
    <location>
        <begin position="145"/>
        <end position="167"/>
    </location>
</feature>
<organism evidence="7 8">
    <name type="scientific">Membranihabitans marinus</name>
    <dbReference type="NCBI Taxonomy" id="1227546"/>
    <lineage>
        <taxon>Bacteria</taxon>
        <taxon>Pseudomonadati</taxon>
        <taxon>Bacteroidota</taxon>
        <taxon>Saprospiria</taxon>
        <taxon>Saprospirales</taxon>
        <taxon>Saprospiraceae</taxon>
        <taxon>Membranihabitans</taxon>
    </lineage>
</organism>
<keyword evidence="3 6" id="KW-0812">Transmembrane</keyword>
<dbReference type="Pfam" id="PF03706">
    <property type="entry name" value="LPG_synthase_TM"/>
    <property type="match status" value="1"/>
</dbReference>
<comment type="caution">
    <text evidence="7">The sequence shown here is derived from an EMBL/GenBank/DDBJ whole genome shotgun (WGS) entry which is preliminary data.</text>
</comment>
<dbReference type="PANTHER" id="PTHR39087:SF2">
    <property type="entry name" value="UPF0104 MEMBRANE PROTEIN MJ1595"/>
    <property type="match status" value="1"/>
</dbReference>
<feature type="transmembrane region" description="Helical" evidence="6">
    <location>
        <begin position="179"/>
        <end position="203"/>
    </location>
</feature>
<evidence type="ECO:0000256" key="6">
    <source>
        <dbReference type="SAM" id="Phobius"/>
    </source>
</evidence>
<dbReference type="RefSeq" id="WP_222580060.1">
    <property type="nucleotide sequence ID" value="NZ_JAHVHU010000009.1"/>
</dbReference>
<feature type="transmembrane region" description="Helical" evidence="6">
    <location>
        <begin position="263"/>
        <end position="282"/>
    </location>
</feature>
<dbReference type="InterPro" id="IPR022791">
    <property type="entry name" value="L-PG_synthase/AglD"/>
</dbReference>
<keyword evidence="5 6" id="KW-0472">Membrane</keyword>
<evidence type="ECO:0000313" key="8">
    <source>
        <dbReference type="Proteomes" id="UP000753961"/>
    </source>
</evidence>
<keyword evidence="4 6" id="KW-1133">Transmembrane helix</keyword>
<accession>A0A953HU75</accession>
<protein>
    <submittedName>
        <fullName evidence="7">Flippase-like domain-containing protein</fullName>
    </submittedName>
</protein>
<comment type="subcellular location">
    <subcellularLocation>
        <location evidence="1">Cell membrane</location>
        <topology evidence="1">Multi-pass membrane protein</topology>
    </subcellularLocation>
</comment>
<evidence type="ECO:0000256" key="1">
    <source>
        <dbReference type="ARBA" id="ARBA00004651"/>
    </source>
</evidence>
<dbReference type="NCBIfam" id="TIGR00374">
    <property type="entry name" value="flippase-like domain"/>
    <property type="match status" value="1"/>
</dbReference>
<feature type="transmembrane region" description="Helical" evidence="6">
    <location>
        <begin position="7"/>
        <end position="26"/>
    </location>
</feature>
<evidence type="ECO:0000313" key="7">
    <source>
        <dbReference type="EMBL" id="MBY5958520.1"/>
    </source>
</evidence>